<protein>
    <submittedName>
        <fullName evidence="1">Uncharacterized protein</fullName>
    </submittedName>
</protein>
<proteinExistence type="predicted"/>
<accession>A0A0F9SLG9</accession>
<name>A0A0F9SLG9_9ZZZZ</name>
<sequence length="77" mass="8732">MPRALPDFAEAREVLLMIHMIARTYGQAPHEILNWTPFQLSIALITYDAGQRDAAYRYKRIMSQKGGIVVPVMKVGD</sequence>
<reference evidence="1" key="1">
    <citation type="journal article" date="2015" name="Nature">
        <title>Complex archaea that bridge the gap between prokaryotes and eukaryotes.</title>
        <authorList>
            <person name="Spang A."/>
            <person name="Saw J.H."/>
            <person name="Jorgensen S.L."/>
            <person name="Zaremba-Niedzwiedzka K."/>
            <person name="Martijn J."/>
            <person name="Lind A.E."/>
            <person name="van Eijk R."/>
            <person name="Schleper C."/>
            <person name="Guy L."/>
            <person name="Ettema T.J."/>
        </authorList>
    </citation>
    <scope>NUCLEOTIDE SEQUENCE</scope>
</reference>
<gene>
    <name evidence="1" type="ORF">LCGC14_0436740</name>
</gene>
<dbReference type="AlphaFoldDB" id="A0A0F9SLG9"/>
<evidence type="ECO:0000313" key="1">
    <source>
        <dbReference type="EMBL" id="KKN69850.1"/>
    </source>
</evidence>
<comment type="caution">
    <text evidence="1">The sequence shown here is derived from an EMBL/GenBank/DDBJ whole genome shotgun (WGS) entry which is preliminary data.</text>
</comment>
<organism evidence="1">
    <name type="scientific">marine sediment metagenome</name>
    <dbReference type="NCBI Taxonomy" id="412755"/>
    <lineage>
        <taxon>unclassified sequences</taxon>
        <taxon>metagenomes</taxon>
        <taxon>ecological metagenomes</taxon>
    </lineage>
</organism>
<dbReference type="EMBL" id="LAZR01000417">
    <property type="protein sequence ID" value="KKN69850.1"/>
    <property type="molecule type" value="Genomic_DNA"/>
</dbReference>